<dbReference type="EMBL" id="VFIP01000014">
    <property type="protein sequence ID" value="TWR95480.1"/>
    <property type="molecule type" value="Genomic_DNA"/>
</dbReference>
<evidence type="ECO:0000313" key="2">
    <source>
        <dbReference type="Proteomes" id="UP000317901"/>
    </source>
</evidence>
<dbReference type="AlphaFoldDB" id="A0A5C5PYV4"/>
<dbReference type="Proteomes" id="UP000317901">
    <property type="component" value="Unassembled WGS sequence"/>
</dbReference>
<accession>A0A5C5PYV4</accession>
<sequence length="75" mass="8662">MKVFQKVFQQKNKPDINVINQLFINPVQITPAHQFVFPGRPRKAVKPREIEALRLFSCPRFITYSQGTQGLVGHL</sequence>
<proteinExistence type="predicted"/>
<gene>
    <name evidence="1" type="ORF">FJD37_09820</name>
</gene>
<dbReference type="RefSeq" id="WP_146426082.1">
    <property type="nucleotide sequence ID" value="NZ_VFIP01000014.1"/>
</dbReference>
<reference evidence="1 2" key="1">
    <citation type="submission" date="2019-06" db="EMBL/GenBank/DDBJ databases">
        <title>Pseudomonas bimorpha sp. nov. isolated from bovine raw milk and skim milk concentrate.</title>
        <authorList>
            <person name="Hofmann K."/>
            <person name="Huptas C."/>
            <person name="Doll E."/>
            <person name="Scherer S."/>
            <person name="Wenning M."/>
        </authorList>
    </citation>
    <scope>NUCLEOTIDE SEQUENCE [LARGE SCALE GENOMIC DNA]</scope>
    <source>
        <strain evidence="1 2">DSM 108990</strain>
    </source>
</reference>
<organism evidence="1 2">
    <name type="scientific">Pseudomonas saxonica</name>
    <dbReference type="NCBI Taxonomy" id="2600598"/>
    <lineage>
        <taxon>Bacteria</taxon>
        <taxon>Pseudomonadati</taxon>
        <taxon>Pseudomonadota</taxon>
        <taxon>Gammaproteobacteria</taxon>
        <taxon>Pseudomonadales</taxon>
        <taxon>Pseudomonadaceae</taxon>
        <taxon>Pseudomonas</taxon>
    </lineage>
</organism>
<comment type="caution">
    <text evidence="1">The sequence shown here is derived from an EMBL/GenBank/DDBJ whole genome shotgun (WGS) entry which is preliminary data.</text>
</comment>
<evidence type="ECO:0000313" key="1">
    <source>
        <dbReference type="EMBL" id="TWR95480.1"/>
    </source>
</evidence>
<name>A0A5C5PYV4_9PSED</name>
<protein>
    <submittedName>
        <fullName evidence="1">Uncharacterized protein</fullName>
    </submittedName>
</protein>